<feature type="domain" description="COMM" evidence="3">
    <location>
        <begin position="125"/>
        <end position="196"/>
    </location>
</feature>
<dbReference type="GeneID" id="36405085"/>
<evidence type="ECO:0000256" key="1">
    <source>
        <dbReference type="ARBA" id="ARBA00016548"/>
    </source>
</evidence>
<dbReference type="EMBL" id="CCYD01000442">
    <property type="protein sequence ID" value="CEG39795.1"/>
    <property type="molecule type" value="Genomic_DNA"/>
</dbReference>
<dbReference type="OrthoDB" id="1917519at2759"/>
<protein>
    <recommendedName>
        <fullName evidence="1">COMM domain-containing protein 3</fullName>
    </recommendedName>
</protein>
<dbReference type="OMA" id="VPPHACK"/>
<reference evidence="5" key="1">
    <citation type="submission" date="2014-09" db="EMBL/GenBank/DDBJ databases">
        <authorList>
            <person name="Sharma Rahul"/>
            <person name="Thines Marco"/>
        </authorList>
    </citation>
    <scope>NUCLEOTIDE SEQUENCE [LARGE SCALE GENOMIC DNA]</scope>
</reference>
<sequence>MADDFNNNTIAFLDDSTHVVPPHACKLLSALPDASLNALASAATSELTGATTTEHHDNEAFAAMCVLITSVAKNGCERTPAEQRQQLFALGIEDNNLQTKLMSVLATVVPSVEQVLEHTYFDFAHIVDVNWRLDYVLRSSSAGSIHEPLYFVQLRLQPPCTSDLRLRTMVFSCTVEELRSLVYRIQEATNEVEKLAAGTTSRFQ</sequence>
<dbReference type="RefSeq" id="XP_024576164.1">
    <property type="nucleotide sequence ID" value="XM_024725382.1"/>
</dbReference>
<evidence type="ECO:0000256" key="2">
    <source>
        <dbReference type="ARBA" id="ARBA00093469"/>
    </source>
</evidence>
<comment type="similarity">
    <text evidence="2">Belongs to the COMM domain-containing protein 3 family.</text>
</comment>
<accession>A0A0N7L4W3</accession>
<dbReference type="PROSITE" id="PS51269">
    <property type="entry name" value="COMM"/>
    <property type="match status" value="1"/>
</dbReference>
<name>A0A0N7L4W3_PLAHL</name>
<organism evidence="4 5">
    <name type="scientific">Plasmopara halstedii</name>
    <name type="common">Downy mildew of sunflower</name>
    <dbReference type="NCBI Taxonomy" id="4781"/>
    <lineage>
        <taxon>Eukaryota</taxon>
        <taxon>Sar</taxon>
        <taxon>Stramenopiles</taxon>
        <taxon>Oomycota</taxon>
        <taxon>Peronosporomycetes</taxon>
        <taxon>Peronosporales</taxon>
        <taxon>Peronosporaceae</taxon>
        <taxon>Plasmopara</taxon>
    </lineage>
</organism>
<evidence type="ECO:0000313" key="4">
    <source>
        <dbReference type="EMBL" id="CEG39795.1"/>
    </source>
</evidence>
<proteinExistence type="inferred from homology"/>
<dbReference type="Pfam" id="PF07258">
    <property type="entry name" value="COMM_domain"/>
    <property type="match status" value="1"/>
</dbReference>
<dbReference type="GO" id="GO:0006814">
    <property type="term" value="P:sodium ion transport"/>
    <property type="evidence" value="ECO:0007669"/>
    <property type="project" value="InterPro"/>
</dbReference>
<dbReference type="InterPro" id="IPR037355">
    <property type="entry name" value="COMMD3"/>
</dbReference>
<evidence type="ECO:0000313" key="5">
    <source>
        <dbReference type="Proteomes" id="UP000054928"/>
    </source>
</evidence>
<keyword evidence="5" id="KW-1185">Reference proteome</keyword>
<evidence type="ECO:0000259" key="3">
    <source>
        <dbReference type="PROSITE" id="PS51269"/>
    </source>
</evidence>
<dbReference type="STRING" id="4781.A0A0N7L4W3"/>
<dbReference type="AlphaFoldDB" id="A0A0N7L4W3"/>
<dbReference type="PANTHER" id="PTHR31159:SF1">
    <property type="entry name" value="COMM DOMAIN-CONTAINING PROTEIN 3"/>
    <property type="match status" value="1"/>
</dbReference>
<dbReference type="PANTHER" id="PTHR31159">
    <property type="entry name" value="COMM DOMAIN-CONTAINING PROTEIN 3"/>
    <property type="match status" value="1"/>
</dbReference>
<dbReference type="Proteomes" id="UP000054928">
    <property type="component" value="Unassembled WGS sequence"/>
</dbReference>
<dbReference type="InterPro" id="IPR017920">
    <property type="entry name" value="COMM"/>
</dbReference>